<gene>
    <name evidence="4" type="ORF">ABVN21_20020</name>
</gene>
<dbReference type="InterPro" id="IPR050879">
    <property type="entry name" value="Acyltransferase_3"/>
</dbReference>
<keyword evidence="4" id="KW-0012">Acyltransferase</keyword>
<feature type="transmembrane region" description="Helical" evidence="1">
    <location>
        <begin position="294"/>
        <end position="312"/>
    </location>
</feature>
<organism evidence="4">
    <name type="scientific">Pseudomonas sp. MYb327</name>
    <dbReference type="NCBI Taxonomy" id="2745230"/>
    <lineage>
        <taxon>Bacteria</taxon>
        <taxon>Pseudomonadati</taxon>
        <taxon>Pseudomonadota</taxon>
        <taxon>Gammaproteobacteria</taxon>
        <taxon>Pseudomonadales</taxon>
        <taxon>Pseudomonadaceae</taxon>
        <taxon>Pseudomonas</taxon>
    </lineage>
</organism>
<reference evidence="4" key="1">
    <citation type="submission" date="2024-06" db="EMBL/GenBank/DDBJ databases">
        <title>The Caenorhabditis elegans bacterial microbiome influences microsporidia infection through nutrient limitation and inhibiting parasite invasion.</title>
        <authorList>
            <person name="Tamim El Jarkass H."/>
            <person name="Castelblanco S."/>
            <person name="Kaur M."/>
            <person name="Wan Y.C."/>
            <person name="Ellis A.E."/>
            <person name="Sheldon R.D."/>
            <person name="Lien E.C."/>
            <person name="Burton N.O."/>
            <person name="Wright G.D."/>
            <person name="Reinke A.W."/>
        </authorList>
    </citation>
    <scope>NUCLEOTIDE SEQUENCE</scope>
    <source>
        <strain evidence="4">MYb327</strain>
    </source>
</reference>
<feature type="transmembrane region" description="Helical" evidence="1">
    <location>
        <begin position="262"/>
        <end position="282"/>
    </location>
</feature>
<feature type="transmembrane region" description="Helical" evidence="1">
    <location>
        <begin position="187"/>
        <end position="204"/>
    </location>
</feature>
<feature type="transmembrane region" description="Helical" evidence="1">
    <location>
        <begin position="235"/>
        <end position="255"/>
    </location>
</feature>
<protein>
    <submittedName>
        <fullName evidence="4">Acyltransferase family protein</fullName>
        <ecNumber evidence="4">2.3.1.-</ecNumber>
    </submittedName>
</protein>
<dbReference type="PANTHER" id="PTHR23028:SF53">
    <property type="entry name" value="ACYL_TRANSF_3 DOMAIN-CONTAINING PROTEIN"/>
    <property type="match status" value="1"/>
</dbReference>
<evidence type="ECO:0000259" key="3">
    <source>
        <dbReference type="Pfam" id="PF19040"/>
    </source>
</evidence>
<dbReference type="EMBL" id="CP159258">
    <property type="protein sequence ID" value="XCG73025.1"/>
    <property type="molecule type" value="Genomic_DNA"/>
</dbReference>
<feature type="transmembrane region" description="Helical" evidence="1">
    <location>
        <begin position="388"/>
        <end position="408"/>
    </location>
</feature>
<dbReference type="GO" id="GO:0016020">
    <property type="term" value="C:membrane"/>
    <property type="evidence" value="ECO:0007669"/>
    <property type="project" value="TreeGrafter"/>
</dbReference>
<feature type="domain" description="Acyltransferase 3" evidence="2">
    <location>
        <begin position="51"/>
        <end position="373"/>
    </location>
</feature>
<dbReference type="GO" id="GO:0009103">
    <property type="term" value="P:lipopolysaccharide biosynthetic process"/>
    <property type="evidence" value="ECO:0007669"/>
    <property type="project" value="TreeGrafter"/>
</dbReference>
<name>A0AAU8E1Z9_9PSED</name>
<accession>A0AAU8E1Z9</accession>
<feature type="transmembrane region" description="Helical" evidence="1">
    <location>
        <begin position="211"/>
        <end position="229"/>
    </location>
</feature>
<dbReference type="InterPro" id="IPR002656">
    <property type="entry name" value="Acyl_transf_3_dom"/>
</dbReference>
<dbReference type="Pfam" id="PF01757">
    <property type="entry name" value="Acyl_transf_3"/>
    <property type="match status" value="1"/>
</dbReference>
<dbReference type="GO" id="GO:0016747">
    <property type="term" value="F:acyltransferase activity, transferring groups other than amino-acyl groups"/>
    <property type="evidence" value="ECO:0007669"/>
    <property type="project" value="InterPro"/>
</dbReference>
<proteinExistence type="predicted"/>
<feature type="transmembrane region" description="Helical" evidence="1">
    <location>
        <begin position="117"/>
        <end position="137"/>
    </location>
</feature>
<dbReference type="EC" id="2.3.1.-" evidence="4"/>
<dbReference type="InterPro" id="IPR043968">
    <property type="entry name" value="SGNH"/>
</dbReference>
<evidence type="ECO:0000259" key="2">
    <source>
        <dbReference type="Pfam" id="PF01757"/>
    </source>
</evidence>
<dbReference type="AlphaFoldDB" id="A0AAU8E1Z9"/>
<keyword evidence="1" id="KW-1133">Transmembrane helix</keyword>
<feature type="domain" description="SGNH" evidence="3">
    <location>
        <begin position="450"/>
        <end position="693"/>
    </location>
</feature>
<keyword evidence="1" id="KW-0472">Membrane</keyword>
<keyword evidence="4" id="KW-0808">Transferase</keyword>
<evidence type="ECO:0000313" key="4">
    <source>
        <dbReference type="EMBL" id="XCG73025.1"/>
    </source>
</evidence>
<keyword evidence="1" id="KW-0812">Transmembrane</keyword>
<sequence length="706" mass="78823">MSQDSQGNLEVPLHANHIHLRESLHSPSAHSGESTHELIGRIERSIEYRPDIDGLRAIAVLLVLIYHAGFSFLPSGFIGVDIFFVISGFLTTSIILRAMDKGSFTFSGFYTRRIWRLQPAVIALMVATMAVAAIFYLPDDFVRFLKSDKSVAQFVSNQFFAKETTGYATPDAANFLLLHTWSLAIEWQWYLVLPIGLWLLNRYLSPTMLKVVVLCLTLGAMVLAFYLTNKTPDKSYYYFSARIFELLIGSCAMLLGSTKFRLNAVASSVLGIVSLAVIAYCATRSDILQRFPDYHALLVCLATAALLYRGVGESLSLKVLSFPPLVFVGTISYSLYLWHWPILATLSYLDISLTSEWKVAYFAATFVIAFLSYVLIENRFRKSKAGLVKTLMILLLVPVVCMSVLYSASKKHDGWPERFGTGPTAVLSKLKAAEAPNRKHCLDGVSDGSDVRCVMGAPQAKPQALLIGDSFSNQQWGFVDTLAKDANISVLAQAFPACLTLPKIYLYNWWKYKDRLYTECHDTSKQYFDLIAKNHYKYVMLGLIWESYVGDGVVTKLDDPRTVELSRQRFEVAIRDALDAITQSGATPVFLKAPFAMPAGVNDCLYRTVKSRGLTGNDEEVSQCSSAPWTASEDPWLTKVFTDLKSEYSDLIIIDPKKVQCTDSTCMTAIGGVPVYRDIGHITDYASYKFGETYLQKYGNPLLQAK</sequence>
<feature type="transmembrane region" description="Helical" evidence="1">
    <location>
        <begin position="76"/>
        <end position="96"/>
    </location>
</feature>
<feature type="transmembrane region" description="Helical" evidence="1">
    <location>
        <begin position="319"/>
        <end position="339"/>
    </location>
</feature>
<dbReference type="RefSeq" id="WP_339554925.1">
    <property type="nucleotide sequence ID" value="NZ_CP159258.1"/>
</dbReference>
<dbReference type="Pfam" id="PF19040">
    <property type="entry name" value="SGNH"/>
    <property type="match status" value="1"/>
</dbReference>
<dbReference type="PANTHER" id="PTHR23028">
    <property type="entry name" value="ACETYLTRANSFERASE"/>
    <property type="match status" value="1"/>
</dbReference>
<evidence type="ECO:0000256" key="1">
    <source>
        <dbReference type="SAM" id="Phobius"/>
    </source>
</evidence>
<feature type="transmembrane region" description="Helical" evidence="1">
    <location>
        <begin position="54"/>
        <end position="70"/>
    </location>
</feature>
<feature type="transmembrane region" description="Helical" evidence="1">
    <location>
        <begin position="359"/>
        <end position="376"/>
    </location>
</feature>